<proteinExistence type="predicted"/>
<name>A0A8S5P1M2_9CAUD</name>
<reference evidence="2" key="1">
    <citation type="journal article" date="2021" name="Proc. Natl. Acad. Sci. U.S.A.">
        <title>A Catalog of Tens of Thousands of Viruses from Human Metagenomes Reveals Hidden Associations with Chronic Diseases.</title>
        <authorList>
            <person name="Tisza M.J."/>
            <person name="Buck C.B."/>
        </authorList>
    </citation>
    <scope>NUCLEOTIDE SEQUENCE</scope>
    <source>
        <strain evidence="2">CtLnO19</strain>
    </source>
</reference>
<evidence type="ECO:0000313" key="2">
    <source>
        <dbReference type="EMBL" id="DAE00321.1"/>
    </source>
</evidence>
<feature type="compositionally biased region" description="Basic and acidic residues" evidence="1">
    <location>
        <begin position="692"/>
        <end position="705"/>
    </location>
</feature>
<dbReference type="EMBL" id="BK015301">
    <property type="protein sequence ID" value="DAE00321.1"/>
    <property type="molecule type" value="Genomic_DNA"/>
</dbReference>
<protein>
    <submittedName>
        <fullName evidence="2">Uncharacterized protein</fullName>
    </submittedName>
</protein>
<evidence type="ECO:0000256" key="1">
    <source>
        <dbReference type="SAM" id="MobiDB-lite"/>
    </source>
</evidence>
<feature type="region of interest" description="Disordered" evidence="1">
    <location>
        <begin position="682"/>
        <end position="716"/>
    </location>
</feature>
<feature type="compositionally biased region" description="Basic and acidic residues" evidence="1">
    <location>
        <begin position="385"/>
        <end position="394"/>
    </location>
</feature>
<sequence length="947" mass="104697">MSNLQKAFQEIGKDIKLLKQQKSQAAQEGSSLPRVVVLNDYLPNDIQEQVVTDAPDTQEIDIVTEIQKAWDEHVKPGDHVILHGKFPVTKHVGYKPEIYGQDNIEVEIKQGTQLLFKTKKYGQQPCLSFLMDNNTLDLSNATFIVDKLFQDIIQVRAYRGVNRIIGGKFFTKAILDLDPTGLAANDWKGTLGCDGKVGIWPRKDKETGASIKGTKTDGFDTTTAPYELSNHRNNSIDTSNFNFGGYLNSENKHAFPQSTGVNDTSETWGTWYDGWIGNWGSALVIMQSPEVSLEDKKRAEIHVDNLYGRGFRSYTVEIGNGAKHDGTPLPRYGDETVMPYVPQNVYLNHIVAEDNYEGGIQLWRGINIWEMYSRVNRMGHPDWSLTDHRDKDETAPQVDPGYGSSSQRTSPQIQRHIIGGVYKNCARKGIDAHHGADVYIDNVEIDAGLWGIEVALEENQSNWKEDSVLNNYFNKFTVKNSTIRSGFYGIDFINGAFSAKVWKDKVDGKVLNGLRVDILVDNNVVMAPFGWRDNYGRGEMVVSNNTFIGALSHPIHSGFNTSKFRGIWTGSGFAARNGIPYWNIFTNNKVMNSPTLNYATGVFIEESNILLMDNTIVDVTPYTNDSINGVKYEFGAVNCARSGVETAPLVYSKAETATKPNVKLTNFFSFSRLKDKVVNHSNVTAGAPASSEKPKTEEEQRKEEQANTPQPAPEAPKETLAKIEFDFNGATVDRTVSVDGKSPIKFVSKIAPKDGFSDFVNTTASPKYISAHLSTTGASSGVYPAIEGFNTLEATTPSTIIMPVMVEHFGARPTNYLFSAADESYGGTGITGILLAVRSDVGKEDKQVGAKTETVYKNFTFQNNVGVQVNGTAVPNKTQTYPMNTWLILVYRGMIKAKHLALLSRYDGNGMISGKIGEGLQVYPGKSLSDEEVGKIVTELKTKYGIS</sequence>
<organism evidence="2">
    <name type="scientific">Myoviridae sp. ctLnO19</name>
    <dbReference type="NCBI Taxonomy" id="2825085"/>
    <lineage>
        <taxon>Viruses</taxon>
        <taxon>Duplodnaviria</taxon>
        <taxon>Heunggongvirae</taxon>
        <taxon>Uroviricota</taxon>
        <taxon>Caudoviricetes</taxon>
    </lineage>
</organism>
<feature type="region of interest" description="Disordered" evidence="1">
    <location>
        <begin position="385"/>
        <end position="409"/>
    </location>
</feature>
<accession>A0A8S5P1M2</accession>